<sequence length="500" mass="51671">MRPSSSPSEWGEPSIAPPVDASDPFAVVFGDPRVDQACGTDGWLGAMLDAERALAEALAEAELVPVAAAKAIGEACRSGGVTSAVFAHASSASPVVPLVNTLAEAVPLEVRGWVHYGATSQDIMDTAMMLVAHRATAVIVDNLAHAAEAAASLTERHRDTLLIGRTLGQHAAPTTFGAVAAGWLSGIDAARDQLRSARFELAAQLGGPVGTLEPYGTQGLRVLADFAHRLGLADPGLPWHTERTRVTRLASALATGAGTLAKVAHDVSVLGSSDVGELREGSGGGSSAMPHKHNPADSVLVLANVRRTPGLAATMFAALESELQRPAGAWQSEWQTLSQLLRCCGGASSRASSLLSGLRVDTGRMRSHLDATGGLLRAGAVADQLAPALGRREAHELIADLAARAETATFDGQSSAADHKPPGWAQLGDQSERPDQPSAPHGPPGAGQATFREFLDADPTVTAHLTAAELDAACDPTACLPAARALVDRALARHRAQEEP</sequence>
<dbReference type="eggNOG" id="COG0015">
    <property type="taxonomic scope" value="Bacteria"/>
</dbReference>
<dbReference type="InterPro" id="IPR000362">
    <property type="entry name" value="Fumarate_lyase_fam"/>
</dbReference>
<evidence type="ECO:0000313" key="5">
    <source>
        <dbReference type="EMBL" id="ADD42011.1"/>
    </source>
</evidence>
<dbReference type="HOGENOM" id="CLU_030949_3_3_11"/>
<reference evidence="5 6" key="1">
    <citation type="journal article" date="2009" name="Stand. Genomic Sci.">
        <title>Complete genome sequence of Stackebrandtia nassauensis type strain (LLR-40K-21).</title>
        <authorList>
            <person name="Munk C."/>
            <person name="Lapidus A."/>
            <person name="Copeland A."/>
            <person name="Jando M."/>
            <person name="Mayilraj S."/>
            <person name="Glavina Del Rio T."/>
            <person name="Nolan M."/>
            <person name="Chen F."/>
            <person name="Lucas S."/>
            <person name="Tice H."/>
            <person name="Cheng J.F."/>
            <person name="Han C."/>
            <person name="Detter J.C."/>
            <person name="Bruce D."/>
            <person name="Goodwin L."/>
            <person name="Chain P."/>
            <person name="Pitluck S."/>
            <person name="Goker M."/>
            <person name="Ovchinikova G."/>
            <person name="Pati A."/>
            <person name="Ivanova N."/>
            <person name="Mavromatis K."/>
            <person name="Chen A."/>
            <person name="Palaniappan K."/>
            <person name="Land M."/>
            <person name="Hauser L."/>
            <person name="Chang Y.J."/>
            <person name="Jeffries C.D."/>
            <person name="Bristow J."/>
            <person name="Eisen J.A."/>
            <person name="Markowitz V."/>
            <person name="Hugenholtz P."/>
            <person name="Kyrpides N.C."/>
            <person name="Klenk H.P."/>
        </authorList>
    </citation>
    <scope>NUCLEOTIDE SEQUENCE [LARGE SCALE GENOMIC DNA]</scope>
    <source>
        <strain evidence="6">DSM 44728 / CIP 108903 / NRRL B-16338 / NBRC 102104 / LLR-40K-21</strain>
    </source>
</reference>
<dbReference type="STRING" id="446470.Snas_2324"/>
<dbReference type="PROSITE" id="PS00163">
    <property type="entry name" value="FUMARATE_LYASES"/>
    <property type="match status" value="1"/>
</dbReference>
<evidence type="ECO:0000256" key="1">
    <source>
        <dbReference type="ARBA" id="ARBA00023239"/>
    </source>
</evidence>
<name>D3Q3H0_STANL</name>
<dbReference type="GO" id="GO:0016829">
    <property type="term" value="F:lyase activity"/>
    <property type="evidence" value="ECO:0007669"/>
    <property type="project" value="UniProtKB-KW"/>
</dbReference>
<dbReference type="Proteomes" id="UP000000844">
    <property type="component" value="Chromosome"/>
</dbReference>
<dbReference type="KEGG" id="sna:Snas_2324"/>
<keyword evidence="1 5" id="KW-0456">Lyase</keyword>
<dbReference type="OrthoDB" id="9768878at2"/>
<organism evidence="5 6">
    <name type="scientific">Stackebrandtia nassauensis (strain DSM 44728 / CIP 108903 / NRRL B-16338 / NBRC 102104 / LLR-40K-21)</name>
    <dbReference type="NCBI Taxonomy" id="446470"/>
    <lineage>
        <taxon>Bacteria</taxon>
        <taxon>Bacillati</taxon>
        <taxon>Actinomycetota</taxon>
        <taxon>Actinomycetes</taxon>
        <taxon>Glycomycetales</taxon>
        <taxon>Glycomycetaceae</taxon>
        <taxon>Stackebrandtia</taxon>
    </lineage>
</organism>
<dbReference type="Gene3D" id="1.20.200.10">
    <property type="entry name" value="Fumarase/aspartase (Central domain)"/>
    <property type="match status" value="1"/>
</dbReference>
<keyword evidence="6" id="KW-1185">Reference proteome</keyword>
<dbReference type="AlphaFoldDB" id="D3Q3H0"/>
<dbReference type="EMBL" id="CP001778">
    <property type="protein sequence ID" value="ADD42011.1"/>
    <property type="molecule type" value="Genomic_DNA"/>
</dbReference>
<dbReference type="RefSeq" id="WP_013017582.1">
    <property type="nucleotide sequence ID" value="NC_013947.1"/>
</dbReference>
<dbReference type="SMART" id="SM00998">
    <property type="entry name" value="ADSL_C"/>
    <property type="match status" value="1"/>
</dbReference>
<dbReference type="Gene3D" id="1.10.40.30">
    <property type="entry name" value="Fumarase/aspartase (C-terminal domain)"/>
    <property type="match status" value="1"/>
</dbReference>
<accession>D3Q3H0</accession>
<protein>
    <submittedName>
        <fullName evidence="5">Fumarate lyase</fullName>
    </submittedName>
</protein>
<dbReference type="InterPro" id="IPR019468">
    <property type="entry name" value="AdenyloSucc_lyase_C"/>
</dbReference>
<feature type="domain" description="Adenylosuccinate lyase C-terminal" evidence="4">
    <location>
        <begin position="373"/>
        <end position="491"/>
    </location>
</feature>
<dbReference type="PRINTS" id="PR00149">
    <property type="entry name" value="FUMRATELYASE"/>
</dbReference>
<proteinExistence type="inferred from homology"/>
<dbReference type="Pfam" id="PF00206">
    <property type="entry name" value="Lyase_1"/>
    <property type="match status" value="1"/>
</dbReference>
<dbReference type="Pfam" id="PF10397">
    <property type="entry name" value="ADSL_C"/>
    <property type="match status" value="1"/>
</dbReference>
<comment type="similarity">
    <text evidence="2">Belongs to the class-II fumarase/aspartase family.</text>
</comment>
<gene>
    <name evidence="5" type="ordered locus">Snas_2324</name>
</gene>
<evidence type="ECO:0000256" key="3">
    <source>
        <dbReference type="SAM" id="MobiDB-lite"/>
    </source>
</evidence>
<dbReference type="InterPro" id="IPR020557">
    <property type="entry name" value="Fumarate_lyase_CS"/>
</dbReference>
<dbReference type="PANTHER" id="PTHR43172:SF2">
    <property type="entry name" value="ADENYLOSUCCINATE LYASE C-TERMINAL DOMAIN-CONTAINING PROTEIN"/>
    <property type="match status" value="1"/>
</dbReference>
<dbReference type="InterPro" id="IPR022761">
    <property type="entry name" value="Fumarate_lyase_N"/>
</dbReference>
<dbReference type="SUPFAM" id="SSF48557">
    <property type="entry name" value="L-aspartase-like"/>
    <property type="match status" value="1"/>
</dbReference>
<evidence type="ECO:0000256" key="2">
    <source>
        <dbReference type="ARBA" id="ARBA00034772"/>
    </source>
</evidence>
<dbReference type="PANTHER" id="PTHR43172">
    <property type="entry name" value="ADENYLOSUCCINATE LYASE"/>
    <property type="match status" value="1"/>
</dbReference>
<evidence type="ECO:0000259" key="4">
    <source>
        <dbReference type="SMART" id="SM00998"/>
    </source>
</evidence>
<dbReference type="InterPro" id="IPR008948">
    <property type="entry name" value="L-Aspartase-like"/>
</dbReference>
<evidence type="ECO:0000313" key="6">
    <source>
        <dbReference type="Proteomes" id="UP000000844"/>
    </source>
</evidence>
<feature type="region of interest" description="Disordered" evidence="3">
    <location>
        <begin position="409"/>
        <end position="450"/>
    </location>
</feature>